<reference evidence="8" key="1">
    <citation type="journal article" date="2013" name="Extremophiles">
        <title>Proteinivorax tanatarense gen. nov., sp. nov., an anaerobic, haloalkaliphilic, proteolytic bacterium isolated from a decaying algal bloom, and proposal of Proteinivoraceae fam. nov.</title>
        <authorList>
            <person name="Kevbrin V."/>
            <person name="Boltyanskaya Y."/>
            <person name="Zhilina T."/>
            <person name="Kolganova T."/>
            <person name="Lavrentjeva E."/>
            <person name="Kuznetsov B."/>
        </authorList>
    </citation>
    <scope>NUCLEOTIDE SEQUENCE</scope>
    <source>
        <strain evidence="8">Z-910T</strain>
    </source>
</reference>
<name>A0AAU7VIG1_9FIRM</name>
<feature type="transmembrane region" description="Helical" evidence="7">
    <location>
        <begin position="62"/>
        <end position="85"/>
    </location>
</feature>
<feature type="transmembrane region" description="Helical" evidence="7">
    <location>
        <begin position="279"/>
        <end position="300"/>
    </location>
</feature>
<evidence type="ECO:0000256" key="4">
    <source>
        <dbReference type="ARBA" id="ARBA00022692"/>
    </source>
</evidence>
<keyword evidence="6 7" id="KW-0472">Membrane</keyword>
<feature type="transmembrane region" description="Helical" evidence="7">
    <location>
        <begin position="320"/>
        <end position="338"/>
    </location>
</feature>
<evidence type="ECO:0000256" key="2">
    <source>
        <dbReference type="ARBA" id="ARBA00006386"/>
    </source>
</evidence>
<comment type="subcellular location">
    <subcellularLocation>
        <location evidence="1">Cell membrane</location>
        <topology evidence="1">Multi-pass membrane protein</topology>
    </subcellularLocation>
</comment>
<dbReference type="Pfam" id="PF03773">
    <property type="entry name" value="ArsP_1"/>
    <property type="match status" value="1"/>
</dbReference>
<proteinExistence type="inferred from homology"/>
<feature type="transmembrane region" description="Helical" evidence="7">
    <location>
        <begin position="249"/>
        <end position="267"/>
    </location>
</feature>
<evidence type="ECO:0000256" key="5">
    <source>
        <dbReference type="ARBA" id="ARBA00022989"/>
    </source>
</evidence>
<evidence type="ECO:0000256" key="1">
    <source>
        <dbReference type="ARBA" id="ARBA00004651"/>
    </source>
</evidence>
<dbReference type="InterPro" id="IPR005524">
    <property type="entry name" value="DUF318"/>
</dbReference>
<evidence type="ECO:0000256" key="3">
    <source>
        <dbReference type="ARBA" id="ARBA00022475"/>
    </source>
</evidence>
<organism evidence="8">
    <name type="scientific">Proteinivorax tanatarense</name>
    <dbReference type="NCBI Taxonomy" id="1260629"/>
    <lineage>
        <taxon>Bacteria</taxon>
        <taxon>Bacillati</taxon>
        <taxon>Bacillota</taxon>
        <taxon>Clostridia</taxon>
        <taxon>Eubacteriales</taxon>
        <taxon>Proteinivoracaceae</taxon>
        <taxon>Proteinivorax</taxon>
    </lineage>
</organism>
<accession>A0AAU7VIG1</accession>
<feature type="transmembrane region" description="Helical" evidence="7">
    <location>
        <begin position="125"/>
        <end position="143"/>
    </location>
</feature>
<comment type="similarity">
    <text evidence="2">Belongs to the UPF0718 family.</text>
</comment>
<evidence type="ECO:0000313" key="8">
    <source>
        <dbReference type="EMBL" id="XBX73806.1"/>
    </source>
</evidence>
<feature type="transmembrane region" description="Helical" evidence="7">
    <location>
        <begin position="166"/>
        <end position="188"/>
    </location>
</feature>
<evidence type="ECO:0000256" key="7">
    <source>
        <dbReference type="SAM" id="Phobius"/>
    </source>
</evidence>
<feature type="transmembrane region" description="Helical" evidence="7">
    <location>
        <begin position="350"/>
        <end position="371"/>
    </location>
</feature>
<evidence type="ECO:0000256" key="6">
    <source>
        <dbReference type="ARBA" id="ARBA00023136"/>
    </source>
</evidence>
<dbReference type="PANTHER" id="PTHR43299:SF1">
    <property type="entry name" value="UPF0718 PROTEIN YRAQ"/>
    <property type="match status" value="1"/>
</dbReference>
<keyword evidence="4 7" id="KW-0812">Transmembrane</keyword>
<reference evidence="8" key="2">
    <citation type="submission" date="2024-06" db="EMBL/GenBank/DDBJ databases">
        <authorList>
            <person name="Petrova K.O."/>
            <person name="Toshchakov S.V."/>
            <person name="Boltjanskaja Y.V."/>
            <person name="Kevbrin V."/>
        </authorList>
    </citation>
    <scope>NUCLEOTIDE SEQUENCE</scope>
    <source>
        <strain evidence="8">Z-910T</strain>
    </source>
</reference>
<protein>
    <submittedName>
        <fullName evidence="8">Permease</fullName>
    </submittedName>
</protein>
<dbReference type="PANTHER" id="PTHR43299">
    <property type="entry name" value="UPF0718 PROTEIN YRAQ"/>
    <property type="match status" value="1"/>
</dbReference>
<dbReference type="GO" id="GO:0005886">
    <property type="term" value="C:plasma membrane"/>
    <property type="evidence" value="ECO:0007669"/>
    <property type="project" value="UniProtKB-SubCell"/>
</dbReference>
<sequence>MTLIIEWFLSGINEVWYYMTNHFLTCILPAFFIAGAIAMFLSKNAVLKYFGAQTKKYISYSIGSVSGILLAVCSCTIIPLFAGIYKRGAGLGPAIAFLYSGPAINLLAITLTSSVLGWQMGLARIIGAVVFAIVIGLLMSLIFPEEHKQDSNLFSGQQEQEKSKKAVAGFFALLIGILFFGTLDYSFVSNTPIAAVFGTSESTFTSTPIVELVVKYTILIALIIVVSIVTKRLFDKEERQGWVDETFGLMKLIFPMLLLGVFIAGVIKVAIPSEVITSLVGSNSLAANFIAAIFGMLMYFSTLTEIPILESFMDLGMGQGPALSLLLAGPALSLPNLLSIRNVLGTKKTAVYAGLVIVMATIAGMFFGAIVS</sequence>
<feature type="transmembrane region" description="Helical" evidence="7">
    <location>
        <begin position="97"/>
        <end position="118"/>
    </location>
</feature>
<keyword evidence="5 7" id="KW-1133">Transmembrane helix</keyword>
<dbReference type="AlphaFoldDB" id="A0AAU7VIG1"/>
<gene>
    <name evidence="8" type="ORF">PRVXT_001810</name>
</gene>
<keyword evidence="3" id="KW-1003">Cell membrane</keyword>
<feature type="transmembrane region" description="Helical" evidence="7">
    <location>
        <begin position="15"/>
        <end position="41"/>
    </location>
</feature>
<dbReference type="RefSeq" id="WP_350342568.1">
    <property type="nucleotide sequence ID" value="NZ_CP158367.1"/>
</dbReference>
<dbReference type="EMBL" id="CP158367">
    <property type="protein sequence ID" value="XBX73806.1"/>
    <property type="molecule type" value="Genomic_DNA"/>
</dbReference>
<feature type="transmembrane region" description="Helical" evidence="7">
    <location>
        <begin position="209"/>
        <end position="229"/>
    </location>
</feature>